<dbReference type="RefSeq" id="WP_152301250.1">
    <property type="nucleotide sequence ID" value="NZ_CP114721.1"/>
</dbReference>
<evidence type="ECO:0000313" key="2">
    <source>
        <dbReference type="EMBL" id="QFP48693.1"/>
    </source>
</evidence>
<dbReference type="Proteomes" id="UP001164513">
    <property type="component" value="Plasmid pZSt-lp92"/>
</dbReference>
<evidence type="ECO:0000313" key="4">
    <source>
        <dbReference type="Proteomes" id="UP001164513"/>
    </source>
</evidence>
<feature type="compositionally biased region" description="Polar residues" evidence="1">
    <location>
        <begin position="26"/>
        <end position="49"/>
    </location>
</feature>
<geneLocation type="plasmid" evidence="3 4">
    <name>pZSt-lp92</name>
</geneLocation>
<dbReference type="EMBL" id="CP044807">
    <property type="protein sequence ID" value="QFP48693.1"/>
    <property type="molecule type" value="Genomic_DNA"/>
</dbReference>
<reference evidence="2" key="1">
    <citation type="submission" date="2019-10" db="EMBL/GenBank/DDBJ databases">
        <title>Whole genome sequencing of Borrelia miyamotoi strains isolated in Europe.</title>
        <authorList>
            <person name="Sprong H."/>
            <person name="Azagi T."/>
            <person name="Kuleshov K.V."/>
            <person name="Platonov A.E."/>
            <person name="Hoornstra D."/>
            <person name="Hovius J.W."/>
        </authorList>
    </citation>
    <scope>NUCLEOTIDE SEQUENCE</scope>
    <source>
        <strain evidence="2">NL-IR-1</strain>
        <plasmid evidence="2">unnamed</plasmid>
    </source>
</reference>
<feature type="region of interest" description="Disordered" evidence="1">
    <location>
        <begin position="22"/>
        <end position="49"/>
    </location>
</feature>
<organism evidence="2">
    <name type="scientific">Borrelia miyamotoi</name>
    <dbReference type="NCBI Taxonomy" id="47466"/>
    <lineage>
        <taxon>Bacteria</taxon>
        <taxon>Pseudomonadati</taxon>
        <taxon>Spirochaetota</taxon>
        <taxon>Spirochaetia</taxon>
        <taxon>Spirochaetales</taxon>
        <taxon>Borreliaceae</taxon>
        <taxon>Borrelia</taxon>
    </lineage>
</organism>
<keyword evidence="2" id="KW-0614">Plasmid</keyword>
<evidence type="ECO:0000313" key="3">
    <source>
        <dbReference type="EMBL" id="WAZ72278.1"/>
    </source>
</evidence>
<dbReference type="EMBL" id="CP114721">
    <property type="protein sequence ID" value="WAZ72278.1"/>
    <property type="molecule type" value="Genomic_DNA"/>
</dbReference>
<reference evidence="3" key="2">
    <citation type="submission" date="2022-12" db="EMBL/GenBank/DDBJ databases">
        <title>B. miyamotoi WGS.</title>
        <authorList>
            <person name="Gabriele M."/>
            <person name="Kuleshov K.V."/>
            <person name="Hepner S."/>
            <person name="Hoornstra D."/>
            <person name="Hovius J.W."/>
            <person name="Platonov A.E."/>
            <person name="Fingerle V."/>
            <person name="Strube C."/>
        </authorList>
    </citation>
    <scope>NUCLEOTIDE SEQUENCE</scope>
    <source>
        <strain evidence="3">ZStruIII14-9</strain>
        <plasmid evidence="3">pZSt-lp92</plasmid>
    </source>
</reference>
<name>A0A5P8AUU6_9SPIR</name>
<accession>A0A5P8AUU6</accession>
<dbReference type="AlphaFoldDB" id="A0A5P8AUU6"/>
<gene>
    <name evidence="2" type="ORF">F9Y91_05600</name>
    <name evidence="3" type="ORF">O5404_04430</name>
</gene>
<geneLocation type="plasmid" evidence="2">
    <name>unnamed</name>
</geneLocation>
<protein>
    <submittedName>
        <fullName evidence="2">Uncharacterized protein</fullName>
    </submittedName>
</protein>
<sequence length="66" mass="7564">MNKFINYSMLYSTLLLYRCAEHNPMSEGNNPTNSSNTTQVASQQQNNTLTADEQQKFILFKSDLTQ</sequence>
<evidence type="ECO:0000256" key="1">
    <source>
        <dbReference type="SAM" id="MobiDB-lite"/>
    </source>
</evidence>
<proteinExistence type="predicted"/>